<evidence type="ECO:0000313" key="2">
    <source>
        <dbReference type="EMBL" id="TDL18807.1"/>
    </source>
</evidence>
<keyword evidence="3" id="KW-1185">Reference proteome</keyword>
<proteinExistence type="predicted"/>
<dbReference type="VEuPathDB" id="FungiDB:BD410DRAFT_792778"/>
<dbReference type="EMBL" id="ML170203">
    <property type="protein sequence ID" value="TDL18807.1"/>
    <property type="molecule type" value="Genomic_DNA"/>
</dbReference>
<evidence type="ECO:0000256" key="1">
    <source>
        <dbReference type="SAM" id="MobiDB-lite"/>
    </source>
</evidence>
<organism evidence="2 3">
    <name type="scientific">Rickenella mellea</name>
    <dbReference type="NCBI Taxonomy" id="50990"/>
    <lineage>
        <taxon>Eukaryota</taxon>
        <taxon>Fungi</taxon>
        <taxon>Dikarya</taxon>
        <taxon>Basidiomycota</taxon>
        <taxon>Agaricomycotina</taxon>
        <taxon>Agaricomycetes</taxon>
        <taxon>Hymenochaetales</taxon>
        <taxon>Rickenellaceae</taxon>
        <taxon>Rickenella</taxon>
    </lineage>
</organism>
<accession>A0A4Y7PTR0</accession>
<name>A0A4Y7PTR0_9AGAM</name>
<reference evidence="2 3" key="1">
    <citation type="submission" date="2018-06" db="EMBL/GenBank/DDBJ databases">
        <title>A transcriptomic atlas of mushroom development highlights an independent origin of complex multicellularity.</title>
        <authorList>
            <consortium name="DOE Joint Genome Institute"/>
            <person name="Krizsan K."/>
            <person name="Almasi E."/>
            <person name="Merenyi Z."/>
            <person name="Sahu N."/>
            <person name="Viragh M."/>
            <person name="Koszo T."/>
            <person name="Mondo S."/>
            <person name="Kiss B."/>
            <person name="Balint B."/>
            <person name="Kues U."/>
            <person name="Barry K."/>
            <person name="Hegedus J.C."/>
            <person name="Henrissat B."/>
            <person name="Johnson J."/>
            <person name="Lipzen A."/>
            <person name="Ohm R."/>
            <person name="Nagy I."/>
            <person name="Pangilinan J."/>
            <person name="Yan J."/>
            <person name="Xiong Y."/>
            <person name="Grigoriev I.V."/>
            <person name="Hibbett D.S."/>
            <person name="Nagy L.G."/>
        </authorList>
    </citation>
    <scope>NUCLEOTIDE SEQUENCE [LARGE SCALE GENOMIC DNA]</scope>
    <source>
        <strain evidence="2 3">SZMC22713</strain>
    </source>
</reference>
<sequence length="151" mass="17130">MEEYATRSRPSARGSDQLGQISLQFQVSIRIRLFFSRNRLHVSVSFPQNVIFDFTPSIPFTISNSTRSSILKTKDTNTTVDLTFATTKSRFPSPPSYATQLSHCFGGRGDSERDVADEDGLGNRRRSSVHRDQIPITRSLRSSKMKILCRR</sequence>
<evidence type="ECO:0000313" key="3">
    <source>
        <dbReference type="Proteomes" id="UP000294933"/>
    </source>
</evidence>
<dbReference type="Proteomes" id="UP000294933">
    <property type="component" value="Unassembled WGS sequence"/>
</dbReference>
<dbReference type="AlphaFoldDB" id="A0A4Y7PTR0"/>
<protein>
    <submittedName>
        <fullName evidence="2">Uncharacterized protein</fullName>
    </submittedName>
</protein>
<gene>
    <name evidence="2" type="ORF">BD410DRAFT_792778</name>
</gene>
<feature type="region of interest" description="Disordered" evidence="1">
    <location>
        <begin position="108"/>
        <end position="131"/>
    </location>
</feature>